<sequence>MRFERVYIIPSFFNYKQVILNERNIYMSDNMKDKRNPRFMGKVKKWNSERGFGFIKCFEDGKEYYINSRFIGDEKELIRGSVVEFEIWNARNDKEKKFAAKVLVVELPEEDY</sequence>
<dbReference type="InterPro" id="IPR002059">
    <property type="entry name" value="CSP_DNA-bd"/>
</dbReference>
<proteinExistence type="predicted"/>
<dbReference type="SUPFAM" id="SSF50249">
    <property type="entry name" value="Nucleic acid-binding proteins"/>
    <property type="match status" value="1"/>
</dbReference>
<dbReference type="PROSITE" id="PS51857">
    <property type="entry name" value="CSD_2"/>
    <property type="match status" value="1"/>
</dbReference>
<name>A0A8S5SZH0_9CAUD</name>
<evidence type="ECO:0000259" key="1">
    <source>
        <dbReference type="PROSITE" id="PS51857"/>
    </source>
</evidence>
<accession>A0A8S5SZH0</accession>
<dbReference type="EMBL" id="BK032710">
    <property type="protein sequence ID" value="DAF56187.1"/>
    <property type="molecule type" value="Genomic_DNA"/>
</dbReference>
<dbReference type="SMART" id="SM00357">
    <property type="entry name" value="CSP"/>
    <property type="match status" value="1"/>
</dbReference>
<feature type="domain" description="CSD" evidence="1">
    <location>
        <begin position="38"/>
        <end position="104"/>
    </location>
</feature>
<dbReference type="InterPro" id="IPR011129">
    <property type="entry name" value="CSD"/>
</dbReference>
<protein>
    <recommendedName>
        <fullName evidence="1">CSD domain-containing protein</fullName>
    </recommendedName>
</protein>
<dbReference type="Gene3D" id="2.40.50.140">
    <property type="entry name" value="Nucleic acid-binding proteins"/>
    <property type="match status" value="1"/>
</dbReference>
<dbReference type="GO" id="GO:0003676">
    <property type="term" value="F:nucleic acid binding"/>
    <property type="evidence" value="ECO:0007669"/>
    <property type="project" value="InterPro"/>
</dbReference>
<dbReference type="InterPro" id="IPR012340">
    <property type="entry name" value="NA-bd_OB-fold"/>
</dbReference>
<dbReference type="Pfam" id="PF00313">
    <property type="entry name" value="CSD"/>
    <property type="match status" value="1"/>
</dbReference>
<evidence type="ECO:0000313" key="2">
    <source>
        <dbReference type="EMBL" id="DAF56187.1"/>
    </source>
</evidence>
<reference evidence="2" key="1">
    <citation type="journal article" date="2021" name="Proc. Natl. Acad. Sci. U.S.A.">
        <title>A Catalog of Tens of Thousands of Viruses from Human Metagenomes Reveals Hidden Associations with Chronic Diseases.</title>
        <authorList>
            <person name="Tisza M.J."/>
            <person name="Buck C.B."/>
        </authorList>
    </citation>
    <scope>NUCLEOTIDE SEQUENCE</scope>
    <source>
        <strain evidence="2">Ctxqo3</strain>
    </source>
</reference>
<organism evidence="2">
    <name type="scientific">Podoviridae sp. ctxqo3</name>
    <dbReference type="NCBI Taxonomy" id="2827755"/>
    <lineage>
        <taxon>Viruses</taxon>
        <taxon>Duplodnaviria</taxon>
        <taxon>Heunggongvirae</taxon>
        <taxon>Uroviricota</taxon>
        <taxon>Caudoviricetes</taxon>
    </lineage>
</organism>